<feature type="domain" description="Extradiol ring-cleavage dioxygenase LigAB LigA subunit" evidence="1">
    <location>
        <begin position="28"/>
        <end position="112"/>
    </location>
</feature>
<evidence type="ECO:0000313" key="3">
    <source>
        <dbReference type="Proteomes" id="UP000787472"/>
    </source>
</evidence>
<sequence length="133" mass="15286">MVWRSHEYDDIPGTYVFDGRRAHPSYELNKLLYSFNEERNRESFEQDPAAYCDQFGVSGDYKTAVLENDFLRMLRLGANIYYMAKMAIPRGVSVQDAGAAFQGISTEIFKDNLLSHGSDLQQKLSEKEGYWHG</sequence>
<dbReference type="Pfam" id="PF07746">
    <property type="entry name" value="LigA"/>
    <property type="match status" value="1"/>
</dbReference>
<dbReference type="InterPro" id="IPR011986">
    <property type="entry name" value="Xdiol_dOase_LigA"/>
</dbReference>
<name>A0A9E5JXH3_9GAMM</name>
<accession>A0A9E5JXH3</accession>
<evidence type="ECO:0000313" key="2">
    <source>
        <dbReference type="EMBL" id="NHO66745.1"/>
    </source>
</evidence>
<dbReference type="InterPro" id="IPR036622">
    <property type="entry name" value="LigA_sf"/>
</dbReference>
<protein>
    <submittedName>
        <fullName evidence="2">Protocatechuate 3,4-dioxygenase</fullName>
    </submittedName>
</protein>
<dbReference type="Proteomes" id="UP000787472">
    <property type="component" value="Unassembled WGS sequence"/>
</dbReference>
<evidence type="ECO:0000259" key="1">
    <source>
        <dbReference type="Pfam" id="PF07746"/>
    </source>
</evidence>
<dbReference type="Gene3D" id="1.10.700.10">
    <property type="entry name" value="Dioxygenase LigAB, LigA subunit"/>
    <property type="match status" value="1"/>
</dbReference>
<organism evidence="2 3">
    <name type="scientific">Pseudomaricurvus hydrocarbonicus</name>
    <dbReference type="NCBI Taxonomy" id="1470433"/>
    <lineage>
        <taxon>Bacteria</taxon>
        <taxon>Pseudomonadati</taxon>
        <taxon>Pseudomonadota</taxon>
        <taxon>Gammaproteobacteria</taxon>
        <taxon>Cellvibrionales</taxon>
        <taxon>Cellvibrionaceae</taxon>
        <taxon>Pseudomaricurvus</taxon>
    </lineage>
</organism>
<comment type="caution">
    <text evidence="2">The sequence shown here is derived from an EMBL/GenBank/DDBJ whole genome shotgun (WGS) entry which is preliminary data.</text>
</comment>
<proteinExistence type="predicted"/>
<keyword evidence="3" id="KW-1185">Reference proteome</keyword>
<dbReference type="SUPFAM" id="SSF48076">
    <property type="entry name" value="LigA subunit of an aromatic-ring-opening dioxygenase LigAB"/>
    <property type="match status" value="1"/>
</dbReference>
<dbReference type="RefSeq" id="WP_167188102.1">
    <property type="nucleotide sequence ID" value="NZ_JAAONZ010000011.1"/>
</dbReference>
<dbReference type="EMBL" id="JAAONZ010000011">
    <property type="protein sequence ID" value="NHO66745.1"/>
    <property type="molecule type" value="Genomic_DNA"/>
</dbReference>
<gene>
    <name evidence="2" type="ORF">G8770_14440</name>
</gene>
<dbReference type="AlphaFoldDB" id="A0A9E5JXH3"/>
<reference evidence="2" key="1">
    <citation type="submission" date="2020-03" db="EMBL/GenBank/DDBJ databases">
        <authorList>
            <person name="Guo F."/>
        </authorList>
    </citation>
    <scope>NUCLEOTIDE SEQUENCE</scope>
    <source>
        <strain evidence="2">JCM 30134</strain>
    </source>
</reference>